<comment type="caution">
    <text evidence="1">The sequence shown here is derived from an EMBL/GenBank/DDBJ whole genome shotgun (WGS) entry which is preliminary data.</text>
</comment>
<name>A0A0F9QA33_9ZZZZ</name>
<dbReference type="AlphaFoldDB" id="A0A0F9QA33"/>
<sequence>MTDQERIEEIENHVKRGYHLIVNSTDDMKFLLQQLAARDERIEELRDLLAEIFRETESYLHLTEGYKDWPADSVMG</sequence>
<accession>A0A0F9QA33</accession>
<organism evidence="1">
    <name type="scientific">marine sediment metagenome</name>
    <dbReference type="NCBI Taxonomy" id="412755"/>
    <lineage>
        <taxon>unclassified sequences</taxon>
        <taxon>metagenomes</taxon>
        <taxon>ecological metagenomes</taxon>
    </lineage>
</organism>
<proteinExistence type="predicted"/>
<reference evidence="1" key="1">
    <citation type="journal article" date="2015" name="Nature">
        <title>Complex archaea that bridge the gap between prokaryotes and eukaryotes.</title>
        <authorList>
            <person name="Spang A."/>
            <person name="Saw J.H."/>
            <person name="Jorgensen S.L."/>
            <person name="Zaremba-Niedzwiedzka K."/>
            <person name="Martijn J."/>
            <person name="Lind A.E."/>
            <person name="van Eijk R."/>
            <person name="Schleper C."/>
            <person name="Guy L."/>
            <person name="Ettema T.J."/>
        </authorList>
    </citation>
    <scope>NUCLEOTIDE SEQUENCE</scope>
</reference>
<feature type="non-terminal residue" evidence="1">
    <location>
        <position position="76"/>
    </location>
</feature>
<protein>
    <submittedName>
        <fullName evidence="1">Uncharacterized protein</fullName>
    </submittedName>
</protein>
<gene>
    <name evidence="1" type="ORF">LCGC14_0729420</name>
</gene>
<dbReference type="EMBL" id="LAZR01001684">
    <property type="protein sequence ID" value="KKN40800.1"/>
    <property type="molecule type" value="Genomic_DNA"/>
</dbReference>
<evidence type="ECO:0000313" key="1">
    <source>
        <dbReference type="EMBL" id="KKN40800.1"/>
    </source>
</evidence>